<sequence>MTETIVFIGDSITDAGRRDDPDRHLGHGYVRLVAEELANRGDDRVIVNTGISGDRAVDLRARWEQDALAHRPGLLSIYVGINDTWRRYDDGDPTTTDAFATTYRSLLDQAQARLAPRFILMEPFVVPVTSEQKHWGPDDLDAKRAVVAALAEEYGAAFVPLQSILDDAAEQNGGNAAIALDGVHPTPLGNSLIAGAWLAAEATI</sequence>
<name>A0ABW0NPA7_9MICO</name>
<dbReference type="GO" id="GO:0016787">
    <property type="term" value="F:hydrolase activity"/>
    <property type="evidence" value="ECO:0007669"/>
    <property type="project" value="UniProtKB-KW"/>
</dbReference>
<dbReference type="Gene3D" id="3.40.50.1110">
    <property type="entry name" value="SGNH hydrolase"/>
    <property type="match status" value="1"/>
</dbReference>
<evidence type="ECO:0000259" key="1">
    <source>
        <dbReference type="Pfam" id="PF13472"/>
    </source>
</evidence>
<keyword evidence="2" id="KW-0378">Hydrolase</keyword>
<dbReference type="PROSITE" id="PS01098">
    <property type="entry name" value="LIPASE_GDSL_SER"/>
    <property type="match status" value="1"/>
</dbReference>
<dbReference type="PANTHER" id="PTHR30383">
    <property type="entry name" value="THIOESTERASE 1/PROTEASE 1/LYSOPHOSPHOLIPASE L1"/>
    <property type="match status" value="1"/>
</dbReference>
<dbReference type="InterPro" id="IPR051532">
    <property type="entry name" value="Ester_Hydrolysis_Enzymes"/>
</dbReference>
<feature type="domain" description="SGNH hydrolase-type esterase" evidence="1">
    <location>
        <begin position="7"/>
        <end position="190"/>
    </location>
</feature>
<dbReference type="InterPro" id="IPR036514">
    <property type="entry name" value="SGNH_hydro_sf"/>
</dbReference>
<keyword evidence="3" id="KW-1185">Reference proteome</keyword>
<comment type="caution">
    <text evidence="2">The sequence shown here is derived from an EMBL/GenBank/DDBJ whole genome shotgun (WGS) entry which is preliminary data.</text>
</comment>
<dbReference type="InterPro" id="IPR008265">
    <property type="entry name" value="Lipase_GDSL_AS"/>
</dbReference>
<dbReference type="Pfam" id="PF13472">
    <property type="entry name" value="Lipase_GDSL_2"/>
    <property type="match status" value="1"/>
</dbReference>
<organism evidence="2 3">
    <name type="scientific">Lysinimonas soli</name>
    <dbReference type="NCBI Taxonomy" id="1074233"/>
    <lineage>
        <taxon>Bacteria</taxon>
        <taxon>Bacillati</taxon>
        <taxon>Actinomycetota</taxon>
        <taxon>Actinomycetes</taxon>
        <taxon>Micrococcales</taxon>
        <taxon>Microbacteriaceae</taxon>
        <taxon>Lysinimonas</taxon>
    </lineage>
</organism>
<evidence type="ECO:0000313" key="3">
    <source>
        <dbReference type="Proteomes" id="UP001596039"/>
    </source>
</evidence>
<evidence type="ECO:0000313" key="2">
    <source>
        <dbReference type="EMBL" id="MFC5502385.1"/>
    </source>
</evidence>
<dbReference type="PANTHER" id="PTHR30383:SF5">
    <property type="entry name" value="SGNH HYDROLASE-TYPE ESTERASE DOMAIN-CONTAINING PROTEIN"/>
    <property type="match status" value="1"/>
</dbReference>
<dbReference type="EMBL" id="JBHSMG010000002">
    <property type="protein sequence ID" value="MFC5502385.1"/>
    <property type="molecule type" value="Genomic_DNA"/>
</dbReference>
<dbReference type="CDD" id="cd01834">
    <property type="entry name" value="SGNH_hydrolase_like_2"/>
    <property type="match status" value="1"/>
</dbReference>
<dbReference type="RefSeq" id="WP_386740080.1">
    <property type="nucleotide sequence ID" value="NZ_JBHSMG010000002.1"/>
</dbReference>
<dbReference type="Proteomes" id="UP001596039">
    <property type="component" value="Unassembled WGS sequence"/>
</dbReference>
<dbReference type="EC" id="3.1.-.-" evidence="2"/>
<accession>A0ABW0NPA7</accession>
<gene>
    <name evidence="2" type="ORF">ACFPJ4_09055</name>
</gene>
<proteinExistence type="predicted"/>
<protein>
    <submittedName>
        <fullName evidence="2">SGNH/GDSL hydrolase family protein</fullName>
        <ecNumber evidence="2">3.1.-.-</ecNumber>
    </submittedName>
</protein>
<dbReference type="InterPro" id="IPR013830">
    <property type="entry name" value="SGNH_hydro"/>
</dbReference>
<reference evidence="3" key="1">
    <citation type="journal article" date="2019" name="Int. J. Syst. Evol. Microbiol.">
        <title>The Global Catalogue of Microorganisms (GCM) 10K type strain sequencing project: providing services to taxonomists for standard genome sequencing and annotation.</title>
        <authorList>
            <consortium name="The Broad Institute Genomics Platform"/>
            <consortium name="The Broad Institute Genome Sequencing Center for Infectious Disease"/>
            <person name="Wu L."/>
            <person name="Ma J."/>
        </authorList>
    </citation>
    <scope>NUCLEOTIDE SEQUENCE [LARGE SCALE GENOMIC DNA]</scope>
    <source>
        <strain evidence="3">CGMCC 4.6997</strain>
    </source>
</reference>
<dbReference type="SUPFAM" id="SSF52266">
    <property type="entry name" value="SGNH hydrolase"/>
    <property type="match status" value="1"/>
</dbReference>